<evidence type="ECO:0000313" key="3">
    <source>
        <dbReference type="Proteomes" id="UP000245293"/>
    </source>
</evidence>
<dbReference type="Gene3D" id="3.30.70.100">
    <property type="match status" value="1"/>
</dbReference>
<dbReference type="GO" id="GO:0009882">
    <property type="term" value="F:blue light photoreceptor activity"/>
    <property type="evidence" value="ECO:0007669"/>
    <property type="project" value="InterPro"/>
</dbReference>
<dbReference type="InterPro" id="IPR007024">
    <property type="entry name" value="BLUF_domain"/>
</dbReference>
<dbReference type="GO" id="GO:0071949">
    <property type="term" value="F:FAD binding"/>
    <property type="evidence" value="ECO:0007669"/>
    <property type="project" value="InterPro"/>
</dbReference>
<proteinExistence type="predicted"/>
<dbReference type="PROSITE" id="PS50925">
    <property type="entry name" value="BLUF"/>
    <property type="match status" value="1"/>
</dbReference>
<dbReference type="Proteomes" id="UP000245293">
    <property type="component" value="Unassembled WGS sequence"/>
</dbReference>
<evidence type="ECO:0000259" key="1">
    <source>
        <dbReference type="PROSITE" id="PS50925"/>
    </source>
</evidence>
<gene>
    <name evidence="2" type="ORF">DFK10_14095</name>
</gene>
<reference evidence="3" key="1">
    <citation type="submission" date="2018-05" db="EMBL/GenBank/DDBJ databases">
        <authorList>
            <person name="Du Z."/>
            <person name="Wang X."/>
        </authorList>
    </citation>
    <scope>NUCLEOTIDE SEQUENCE [LARGE SCALE GENOMIC DNA]</scope>
    <source>
        <strain evidence="3">WDS4C29</strain>
    </source>
</reference>
<dbReference type="Pfam" id="PF04940">
    <property type="entry name" value="BLUF"/>
    <property type="match status" value="1"/>
</dbReference>
<dbReference type="SMART" id="SM01034">
    <property type="entry name" value="BLUF"/>
    <property type="match status" value="1"/>
</dbReference>
<evidence type="ECO:0000313" key="2">
    <source>
        <dbReference type="EMBL" id="PWG16039.1"/>
    </source>
</evidence>
<name>A0A2V1P0J8_9RHOB</name>
<dbReference type="AlphaFoldDB" id="A0A2V1P0J8"/>
<dbReference type="EMBL" id="QETF01000019">
    <property type="protein sequence ID" value="PWG16039.1"/>
    <property type="molecule type" value="Genomic_DNA"/>
</dbReference>
<dbReference type="SUPFAM" id="SSF54975">
    <property type="entry name" value="Acylphosphatase/BLUF domain-like"/>
    <property type="match status" value="1"/>
</dbReference>
<feature type="domain" description="BLUF" evidence="1">
    <location>
        <begin position="1"/>
        <end position="98"/>
    </location>
</feature>
<keyword evidence="3" id="KW-1185">Reference proteome</keyword>
<sequence>MKYIIYVSQAHAPFSTEKLADLLGRSRSRNTKEEITGLLLYRYSDDFDKGYFIQAIEGPDEALDDLWSRISDDPRHHTIVTLAEGTEDERMFPNWSMGFKNVEPGELANVPGFADIDKDSFWQDLESGGMPEAPDLLRGFAGDL</sequence>
<organism evidence="2 3">
    <name type="scientific">Salibaculum griseiflavum</name>
    <dbReference type="NCBI Taxonomy" id="1914409"/>
    <lineage>
        <taxon>Bacteria</taxon>
        <taxon>Pseudomonadati</taxon>
        <taxon>Pseudomonadota</taxon>
        <taxon>Alphaproteobacteria</taxon>
        <taxon>Rhodobacterales</taxon>
        <taxon>Roseobacteraceae</taxon>
        <taxon>Salibaculum</taxon>
    </lineage>
</organism>
<dbReference type="OrthoDB" id="196105at2"/>
<dbReference type="RefSeq" id="WP_109389670.1">
    <property type="nucleotide sequence ID" value="NZ_QETF01000019.1"/>
</dbReference>
<comment type="caution">
    <text evidence="2">The sequence shown here is derived from an EMBL/GenBank/DDBJ whole genome shotgun (WGS) entry which is preliminary data.</text>
</comment>
<accession>A0A2V1P0J8</accession>
<protein>
    <recommendedName>
        <fullName evidence="1">BLUF domain-containing protein</fullName>
    </recommendedName>
</protein>
<dbReference type="InterPro" id="IPR036046">
    <property type="entry name" value="Acylphosphatase-like_dom_sf"/>
</dbReference>